<dbReference type="Gene3D" id="3.30.63.10">
    <property type="entry name" value="Guanylate Kinase phosphate binding domain"/>
    <property type="match status" value="1"/>
</dbReference>
<dbReference type="RefSeq" id="WP_290260078.1">
    <property type="nucleotide sequence ID" value="NZ_JAUFQG010000004.1"/>
</dbReference>
<proteinExistence type="inferred from homology"/>
<comment type="catalytic activity">
    <reaction evidence="9">
        <text>GMP + ATP = GDP + ADP</text>
        <dbReference type="Rhea" id="RHEA:20780"/>
        <dbReference type="ChEBI" id="CHEBI:30616"/>
        <dbReference type="ChEBI" id="CHEBI:58115"/>
        <dbReference type="ChEBI" id="CHEBI:58189"/>
        <dbReference type="ChEBI" id="CHEBI:456216"/>
        <dbReference type="EC" id="2.7.4.8"/>
    </reaction>
</comment>
<dbReference type="InterPro" id="IPR008145">
    <property type="entry name" value="GK/Ca_channel_bsu"/>
</dbReference>
<dbReference type="CDD" id="cd00071">
    <property type="entry name" value="GMPK"/>
    <property type="match status" value="1"/>
</dbReference>
<comment type="function">
    <text evidence="9">Essential for recycling GMP and indirectly, cGMP.</text>
</comment>
<keyword evidence="4 9" id="KW-0808">Transferase</keyword>
<evidence type="ECO:0000256" key="9">
    <source>
        <dbReference type="HAMAP-Rule" id="MF_00328"/>
    </source>
</evidence>
<dbReference type="PANTHER" id="PTHR23117">
    <property type="entry name" value="GUANYLATE KINASE-RELATED"/>
    <property type="match status" value="1"/>
</dbReference>
<name>A0ABV8V1W2_9GAMM</name>
<dbReference type="NCBIfam" id="TIGR03263">
    <property type="entry name" value="guanyl_kin"/>
    <property type="match status" value="1"/>
</dbReference>
<keyword evidence="7 9" id="KW-0067">ATP-binding</keyword>
<evidence type="ECO:0000313" key="11">
    <source>
        <dbReference type="EMBL" id="MFC4361230.1"/>
    </source>
</evidence>
<sequence length="206" mass="23107">MQNSRGNLFTVSAPSGAGKTSLVAALIEAMDGIRVSVSHTTRAMRPGEQDGVNYHFVSRDTFTEMLNNTAFLEHAQVFSNFYGTSKAWVEQQLASGMDVILEIDWQGAEQVRRLIPDTIGLFILPPSREALHQRLTGRGQDSQDIIDARMKEAINEMTHYVEADYLIINDQFDVALADFKALVMSQRLTQQRQAQRHQPLLAELLS</sequence>
<feature type="domain" description="Guanylate kinase-like" evidence="10">
    <location>
        <begin position="6"/>
        <end position="184"/>
    </location>
</feature>
<evidence type="ECO:0000256" key="4">
    <source>
        <dbReference type="ARBA" id="ARBA00022679"/>
    </source>
</evidence>
<comment type="caution">
    <text evidence="11">The sequence shown here is derived from an EMBL/GenBank/DDBJ whole genome shotgun (WGS) entry which is preliminary data.</text>
</comment>
<dbReference type="PANTHER" id="PTHR23117:SF13">
    <property type="entry name" value="GUANYLATE KINASE"/>
    <property type="match status" value="1"/>
</dbReference>
<dbReference type="InterPro" id="IPR020590">
    <property type="entry name" value="Guanylate_kinase_CS"/>
</dbReference>
<reference evidence="12" key="1">
    <citation type="journal article" date="2019" name="Int. J. Syst. Evol. Microbiol.">
        <title>The Global Catalogue of Microorganisms (GCM) 10K type strain sequencing project: providing services to taxonomists for standard genome sequencing and annotation.</title>
        <authorList>
            <consortium name="The Broad Institute Genomics Platform"/>
            <consortium name="The Broad Institute Genome Sequencing Center for Infectious Disease"/>
            <person name="Wu L."/>
            <person name="Ma J."/>
        </authorList>
    </citation>
    <scope>NUCLEOTIDE SEQUENCE [LARGE SCALE GENOMIC DNA]</scope>
    <source>
        <strain evidence="12">CECT 8570</strain>
    </source>
</reference>
<dbReference type="InterPro" id="IPR008144">
    <property type="entry name" value="Guanylate_kin-like_dom"/>
</dbReference>
<comment type="subcellular location">
    <subcellularLocation>
        <location evidence="9">Cytoplasm</location>
    </subcellularLocation>
</comment>
<feature type="binding site" evidence="9">
    <location>
        <begin position="13"/>
        <end position="20"/>
    </location>
    <ligand>
        <name>ATP</name>
        <dbReference type="ChEBI" id="CHEBI:30616"/>
    </ligand>
</feature>
<evidence type="ECO:0000256" key="3">
    <source>
        <dbReference type="ARBA" id="ARBA00016296"/>
    </source>
</evidence>
<evidence type="ECO:0000256" key="2">
    <source>
        <dbReference type="ARBA" id="ARBA00012961"/>
    </source>
</evidence>
<organism evidence="11 12">
    <name type="scientific">Simiduia curdlanivorans</name>
    <dbReference type="NCBI Taxonomy" id="1492769"/>
    <lineage>
        <taxon>Bacteria</taxon>
        <taxon>Pseudomonadati</taxon>
        <taxon>Pseudomonadota</taxon>
        <taxon>Gammaproteobacteria</taxon>
        <taxon>Cellvibrionales</taxon>
        <taxon>Cellvibrionaceae</taxon>
        <taxon>Simiduia</taxon>
    </lineage>
</organism>
<evidence type="ECO:0000259" key="10">
    <source>
        <dbReference type="PROSITE" id="PS50052"/>
    </source>
</evidence>
<dbReference type="PROSITE" id="PS50052">
    <property type="entry name" value="GUANYLATE_KINASE_2"/>
    <property type="match status" value="1"/>
</dbReference>
<evidence type="ECO:0000256" key="8">
    <source>
        <dbReference type="ARBA" id="ARBA00030128"/>
    </source>
</evidence>
<evidence type="ECO:0000256" key="7">
    <source>
        <dbReference type="ARBA" id="ARBA00022840"/>
    </source>
</evidence>
<dbReference type="SMART" id="SM00072">
    <property type="entry name" value="GuKc"/>
    <property type="match status" value="1"/>
</dbReference>
<dbReference type="InterPro" id="IPR017665">
    <property type="entry name" value="Guanylate_kinase"/>
</dbReference>
<dbReference type="InterPro" id="IPR027417">
    <property type="entry name" value="P-loop_NTPase"/>
</dbReference>
<evidence type="ECO:0000313" key="12">
    <source>
        <dbReference type="Proteomes" id="UP001595840"/>
    </source>
</evidence>
<dbReference type="SUPFAM" id="SSF52540">
    <property type="entry name" value="P-loop containing nucleoside triphosphate hydrolases"/>
    <property type="match status" value="1"/>
</dbReference>
<dbReference type="PROSITE" id="PS00856">
    <property type="entry name" value="GUANYLATE_KINASE_1"/>
    <property type="match status" value="1"/>
</dbReference>
<dbReference type="HAMAP" id="MF_00328">
    <property type="entry name" value="Guanylate_kinase"/>
    <property type="match status" value="1"/>
</dbReference>
<evidence type="ECO:0000256" key="1">
    <source>
        <dbReference type="ARBA" id="ARBA00005790"/>
    </source>
</evidence>
<dbReference type="Gene3D" id="3.40.50.300">
    <property type="entry name" value="P-loop containing nucleotide triphosphate hydrolases"/>
    <property type="match status" value="1"/>
</dbReference>
<dbReference type="Pfam" id="PF00625">
    <property type="entry name" value="Guanylate_kin"/>
    <property type="match status" value="1"/>
</dbReference>
<dbReference type="Proteomes" id="UP001595840">
    <property type="component" value="Unassembled WGS sequence"/>
</dbReference>
<protein>
    <recommendedName>
        <fullName evidence="3 9">Guanylate kinase</fullName>
        <ecNumber evidence="2 9">2.7.4.8</ecNumber>
    </recommendedName>
    <alternativeName>
        <fullName evidence="8 9">GMP kinase</fullName>
    </alternativeName>
</protein>
<gene>
    <name evidence="9 11" type="primary">gmk</name>
    <name evidence="11" type="ORF">ACFOX3_02890</name>
</gene>
<evidence type="ECO:0000256" key="6">
    <source>
        <dbReference type="ARBA" id="ARBA00022777"/>
    </source>
</evidence>
<accession>A0ABV8V1W2</accession>
<keyword evidence="12" id="KW-1185">Reference proteome</keyword>
<keyword evidence="9" id="KW-0963">Cytoplasm</keyword>
<dbReference type="EMBL" id="JBHSCX010000003">
    <property type="protein sequence ID" value="MFC4361230.1"/>
    <property type="molecule type" value="Genomic_DNA"/>
</dbReference>
<dbReference type="GO" id="GO:0004385">
    <property type="term" value="F:GMP kinase activity"/>
    <property type="evidence" value="ECO:0007669"/>
    <property type="project" value="UniProtKB-EC"/>
</dbReference>
<comment type="similarity">
    <text evidence="1 9">Belongs to the guanylate kinase family.</text>
</comment>
<keyword evidence="6 9" id="KW-0418">Kinase</keyword>
<keyword evidence="5 9" id="KW-0547">Nucleotide-binding</keyword>
<dbReference type="EC" id="2.7.4.8" evidence="2 9"/>
<evidence type="ECO:0000256" key="5">
    <source>
        <dbReference type="ARBA" id="ARBA00022741"/>
    </source>
</evidence>